<evidence type="ECO:0000256" key="8">
    <source>
        <dbReference type="ARBA" id="ARBA00022737"/>
    </source>
</evidence>
<evidence type="ECO:0000256" key="13">
    <source>
        <dbReference type="PROSITE-ProRule" id="PRU00042"/>
    </source>
</evidence>
<name>A0AAW1DK99_9HEMI</name>
<keyword evidence="5" id="KW-0217">Developmental protein</keyword>
<evidence type="ECO:0000256" key="4">
    <source>
        <dbReference type="ARBA" id="ARBA00013638"/>
    </source>
</evidence>
<comment type="caution">
    <text evidence="15">The sequence shown here is derived from an EMBL/GenBank/DDBJ whole genome shotgun (WGS) entry which is preliminary data.</text>
</comment>
<evidence type="ECO:0000259" key="14">
    <source>
        <dbReference type="PROSITE" id="PS50157"/>
    </source>
</evidence>
<evidence type="ECO:0000256" key="11">
    <source>
        <dbReference type="ARBA" id="ARBA00023125"/>
    </source>
</evidence>
<keyword evidence="11" id="KW-0238">DNA-binding</keyword>
<evidence type="ECO:0000313" key="15">
    <source>
        <dbReference type="EMBL" id="KAK9511201.1"/>
    </source>
</evidence>
<evidence type="ECO:0000313" key="16">
    <source>
        <dbReference type="Proteomes" id="UP001461498"/>
    </source>
</evidence>
<dbReference type="SMART" id="SM00355">
    <property type="entry name" value="ZnF_C2H2"/>
    <property type="match status" value="5"/>
</dbReference>
<sequence length="215" mass="25141">MLYIQFMTTVSTIYIRLLMVSLIDFQSIKVKTIDMEVNEDECTAGNKEVESDEEQCLEENEFVTISPETSSILAQCKHCIFTTNSAEELYEHIQTHNPGENICNVCNYKAPYKSQLMSHLRTHTGEKPYACTLCIYRCTNKSHLLTHMKRTHSLKKLYKCDVCGFTTSQSARLKYHVRSHNVDKQFHCQYCNYKTSKMYNVNRHIRRTHKQAEIC</sequence>
<dbReference type="PROSITE" id="PS00028">
    <property type="entry name" value="ZINC_FINGER_C2H2_1"/>
    <property type="match status" value="1"/>
</dbReference>
<dbReference type="AlphaFoldDB" id="A0AAW1DK99"/>
<reference evidence="15 16" key="1">
    <citation type="submission" date="2022-12" db="EMBL/GenBank/DDBJ databases">
        <title>Chromosome-level genome assembly of true bugs.</title>
        <authorList>
            <person name="Ma L."/>
            <person name="Li H."/>
        </authorList>
    </citation>
    <scope>NUCLEOTIDE SEQUENCE [LARGE SCALE GENOMIC DNA]</scope>
    <source>
        <strain evidence="15">Lab_2022b</strain>
    </source>
</reference>
<proteinExistence type="inferred from homology"/>
<evidence type="ECO:0000256" key="5">
    <source>
        <dbReference type="ARBA" id="ARBA00022473"/>
    </source>
</evidence>
<organism evidence="15 16">
    <name type="scientific">Rhynocoris fuscipes</name>
    <dbReference type="NCBI Taxonomy" id="488301"/>
    <lineage>
        <taxon>Eukaryota</taxon>
        <taxon>Metazoa</taxon>
        <taxon>Ecdysozoa</taxon>
        <taxon>Arthropoda</taxon>
        <taxon>Hexapoda</taxon>
        <taxon>Insecta</taxon>
        <taxon>Pterygota</taxon>
        <taxon>Neoptera</taxon>
        <taxon>Paraneoptera</taxon>
        <taxon>Hemiptera</taxon>
        <taxon>Heteroptera</taxon>
        <taxon>Panheteroptera</taxon>
        <taxon>Cimicomorpha</taxon>
        <taxon>Reduviidae</taxon>
        <taxon>Harpactorinae</taxon>
        <taxon>Harpactorini</taxon>
        <taxon>Rhynocoris</taxon>
    </lineage>
</organism>
<evidence type="ECO:0000256" key="7">
    <source>
        <dbReference type="ARBA" id="ARBA00022723"/>
    </source>
</evidence>
<feature type="domain" description="C2H2-type" evidence="14">
    <location>
        <begin position="101"/>
        <end position="128"/>
    </location>
</feature>
<dbReference type="GO" id="GO:0003677">
    <property type="term" value="F:DNA binding"/>
    <property type="evidence" value="ECO:0007669"/>
    <property type="project" value="UniProtKB-KW"/>
</dbReference>
<evidence type="ECO:0000256" key="6">
    <source>
        <dbReference type="ARBA" id="ARBA00022492"/>
    </source>
</evidence>
<keyword evidence="6" id="KW-0302">Gap protein</keyword>
<comment type="function">
    <text evidence="1">Gap class segmentation protein that controls development of head structures.</text>
</comment>
<dbReference type="PROSITE" id="PS50157">
    <property type="entry name" value="ZINC_FINGER_C2H2_2"/>
    <property type="match status" value="4"/>
</dbReference>
<evidence type="ECO:0000256" key="2">
    <source>
        <dbReference type="ARBA" id="ARBA00004123"/>
    </source>
</evidence>
<dbReference type="FunFam" id="3.30.160.60:FF:000446">
    <property type="entry name" value="Zinc finger protein"/>
    <property type="match status" value="1"/>
</dbReference>
<dbReference type="FunFam" id="3.30.160.60:FF:000614">
    <property type="entry name" value="Zinc finger protein 142"/>
    <property type="match status" value="1"/>
</dbReference>
<dbReference type="Proteomes" id="UP001461498">
    <property type="component" value="Unassembled WGS sequence"/>
</dbReference>
<keyword evidence="12" id="KW-0539">Nucleus</keyword>
<dbReference type="InterPro" id="IPR036236">
    <property type="entry name" value="Znf_C2H2_sf"/>
</dbReference>
<keyword evidence="10" id="KW-0862">Zinc</keyword>
<keyword evidence="8" id="KW-0677">Repeat</keyword>
<gene>
    <name evidence="15" type="ORF">O3M35_005807</name>
</gene>
<evidence type="ECO:0000256" key="12">
    <source>
        <dbReference type="ARBA" id="ARBA00023242"/>
    </source>
</evidence>
<keyword evidence="16" id="KW-1185">Reference proteome</keyword>
<dbReference type="PANTHER" id="PTHR24392">
    <property type="entry name" value="ZINC FINGER PROTEIN"/>
    <property type="match status" value="1"/>
</dbReference>
<evidence type="ECO:0000256" key="10">
    <source>
        <dbReference type="ARBA" id="ARBA00022833"/>
    </source>
</evidence>
<feature type="domain" description="C2H2-type" evidence="14">
    <location>
        <begin position="158"/>
        <end position="185"/>
    </location>
</feature>
<dbReference type="EMBL" id="JAPXFL010000002">
    <property type="protein sequence ID" value="KAK9511201.1"/>
    <property type="molecule type" value="Genomic_DNA"/>
</dbReference>
<dbReference type="SUPFAM" id="SSF57667">
    <property type="entry name" value="beta-beta-alpha zinc fingers"/>
    <property type="match status" value="2"/>
</dbReference>
<dbReference type="GO" id="GO:0005634">
    <property type="term" value="C:nucleus"/>
    <property type="evidence" value="ECO:0007669"/>
    <property type="project" value="UniProtKB-SubCell"/>
</dbReference>
<evidence type="ECO:0000256" key="3">
    <source>
        <dbReference type="ARBA" id="ARBA00007746"/>
    </source>
</evidence>
<keyword evidence="7" id="KW-0479">Metal-binding</keyword>
<feature type="domain" description="C2H2-type" evidence="14">
    <location>
        <begin position="186"/>
        <end position="214"/>
    </location>
</feature>
<evidence type="ECO:0000256" key="1">
    <source>
        <dbReference type="ARBA" id="ARBA00003983"/>
    </source>
</evidence>
<comment type="subcellular location">
    <subcellularLocation>
        <location evidence="2">Nucleus</location>
    </subcellularLocation>
</comment>
<dbReference type="PANTHER" id="PTHR24392:SF49">
    <property type="entry name" value="PROTEIN HUNCHBACK"/>
    <property type="match status" value="1"/>
</dbReference>
<comment type="similarity">
    <text evidence="3">Belongs to the hunchback C2H2-type zinc-finger protein family.</text>
</comment>
<dbReference type="Gene3D" id="3.30.160.60">
    <property type="entry name" value="Classic Zinc Finger"/>
    <property type="match status" value="3"/>
</dbReference>
<feature type="domain" description="C2H2-type" evidence="14">
    <location>
        <begin position="129"/>
        <end position="157"/>
    </location>
</feature>
<accession>A0AAW1DK99</accession>
<evidence type="ECO:0000256" key="9">
    <source>
        <dbReference type="ARBA" id="ARBA00022771"/>
    </source>
</evidence>
<dbReference type="GO" id="GO:0008270">
    <property type="term" value="F:zinc ion binding"/>
    <property type="evidence" value="ECO:0007669"/>
    <property type="project" value="UniProtKB-KW"/>
</dbReference>
<dbReference type="Pfam" id="PF00096">
    <property type="entry name" value="zf-C2H2"/>
    <property type="match status" value="2"/>
</dbReference>
<keyword evidence="9 13" id="KW-0863">Zinc-finger</keyword>
<dbReference type="InterPro" id="IPR013087">
    <property type="entry name" value="Znf_C2H2_type"/>
</dbReference>
<protein>
    <recommendedName>
        <fullName evidence="4">Protein hunchback</fullName>
    </recommendedName>
</protein>
<dbReference type="GO" id="GO:0035282">
    <property type="term" value="P:segmentation"/>
    <property type="evidence" value="ECO:0007669"/>
    <property type="project" value="UniProtKB-KW"/>
</dbReference>